<evidence type="ECO:0000313" key="2">
    <source>
        <dbReference type="Proteomes" id="UP000031807"/>
    </source>
</evidence>
<dbReference type="GeneID" id="26626764"/>
<protein>
    <submittedName>
        <fullName evidence="1">Uncharacterized protein</fullName>
    </submittedName>
</protein>
<dbReference type="KEGG" id="vg:26626764"/>
<dbReference type="Gene3D" id="2.60.120.200">
    <property type="match status" value="1"/>
</dbReference>
<reference evidence="1 2" key="1">
    <citation type="submission" date="2014-10" db="EMBL/GenBank/DDBJ databases">
        <title>Characterization of phage pPM_01 specific to Proteus mirabilis.</title>
        <authorList>
            <person name="Wirjon I.A."/>
            <person name="Mat Arip Y."/>
        </authorList>
    </citation>
    <scope>NUCLEOTIDE SEQUENCE [LARGE SCALE GENOMIC DNA]</scope>
</reference>
<sequence length="306" mass="33361">MFFFEGFEQFAFDGDSPAFMRRAGYTVSGSFGFGAGRKNGASVLLGRGRISRDFPSDTGNFTVGFAFNMTTRGNLVGISGGDSTLKVGVDQTTGLLQSEGESGYVIPLRNNWYYLEVEVNKDAKTADVYINGKKDITVSIPDGVATADTLTIILRDFDESDFADIRFDDLYYADTTRVGPITVTTRVPTKDVSKDWGVSGGESHHEVVAPALPNLVDRFIYTGTNGATDSFTSETVLSEETEVKGVSVITLLRKATVDPVSVDVFTNELVKNEATLPRDWEYRYSELGVLPEHVIPDSTFGITLKA</sequence>
<evidence type="ECO:0000313" key="1">
    <source>
        <dbReference type="EMBL" id="AJA41289.1"/>
    </source>
</evidence>
<dbReference type="InterPro" id="IPR013320">
    <property type="entry name" value="ConA-like_dom_sf"/>
</dbReference>
<accession>A0A0B4SJM7</accession>
<organism evidence="1 2">
    <name type="scientific">Proteus phage pPM_01</name>
    <dbReference type="NCBI Taxonomy" id="1567485"/>
    <lineage>
        <taxon>Viruses</taxon>
        <taxon>Duplodnaviria</taxon>
        <taxon>Heunggongvirae</taxon>
        <taxon>Uroviricota</taxon>
        <taxon>Caudoviricetes</taxon>
        <taxon>Casjensviridae</taxon>
        <taxon>Lavrentievavirus</taxon>
        <taxon>Lavrentievavirus pPM01</taxon>
    </lineage>
</organism>
<name>A0A0B4SJM7_9CAUD</name>
<dbReference type="RefSeq" id="YP_009199653.1">
    <property type="nucleotide sequence ID" value="NC_028812.1"/>
</dbReference>
<dbReference type="Proteomes" id="UP000031807">
    <property type="component" value="Segment"/>
</dbReference>
<dbReference type="OrthoDB" id="3970at10239"/>
<gene>
    <name evidence="1" type="ORF">pPM01_0040</name>
</gene>
<keyword evidence="2" id="KW-1185">Reference proteome</keyword>
<dbReference type="SUPFAM" id="SSF49899">
    <property type="entry name" value="Concanavalin A-like lectins/glucanases"/>
    <property type="match status" value="1"/>
</dbReference>
<dbReference type="EMBL" id="KP063118">
    <property type="protein sequence ID" value="AJA41289.1"/>
    <property type="molecule type" value="Genomic_DNA"/>
</dbReference>
<proteinExistence type="predicted"/>